<name>A0A388L591_CHABU</name>
<dbReference type="PROSITE" id="PS00584">
    <property type="entry name" value="PFKB_KINASES_2"/>
    <property type="match status" value="1"/>
</dbReference>
<evidence type="ECO:0000313" key="7">
    <source>
        <dbReference type="Proteomes" id="UP000265515"/>
    </source>
</evidence>
<dbReference type="InterPro" id="IPR050306">
    <property type="entry name" value="PfkB_Carbo_kinase"/>
</dbReference>
<dbReference type="Gene3D" id="3.40.1190.20">
    <property type="match status" value="1"/>
</dbReference>
<evidence type="ECO:0000256" key="2">
    <source>
        <dbReference type="ARBA" id="ARBA00022679"/>
    </source>
</evidence>
<dbReference type="OrthoDB" id="497927at2759"/>
<feature type="compositionally biased region" description="Basic and acidic residues" evidence="4">
    <location>
        <begin position="33"/>
        <end position="47"/>
    </location>
</feature>
<dbReference type="SUPFAM" id="SSF53613">
    <property type="entry name" value="Ribokinase-like"/>
    <property type="match status" value="1"/>
</dbReference>
<dbReference type="InterPro" id="IPR029056">
    <property type="entry name" value="Ribokinase-like"/>
</dbReference>
<reference evidence="6 7" key="1">
    <citation type="journal article" date="2018" name="Cell">
        <title>The Chara Genome: Secondary Complexity and Implications for Plant Terrestrialization.</title>
        <authorList>
            <person name="Nishiyama T."/>
            <person name="Sakayama H."/>
            <person name="Vries J.D."/>
            <person name="Buschmann H."/>
            <person name="Saint-Marcoux D."/>
            <person name="Ullrich K.K."/>
            <person name="Haas F.B."/>
            <person name="Vanderstraeten L."/>
            <person name="Becker D."/>
            <person name="Lang D."/>
            <person name="Vosolsobe S."/>
            <person name="Rombauts S."/>
            <person name="Wilhelmsson P.K.I."/>
            <person name="Janitza P."/>
            <person name="Kern R."/>
            <person name="Heyl A."/>
            <person name="Rumpler F."/>
            <person name="Villalobos L.I.A.C."/>
            <person name="Clay J.M."/>
            <person name="Skokan R."/>
            <person name="Toyoda A."/>
            <person name="Suzuki Y."/>
            <person name="Kagoshima H."/>
            <person name="Schijlen E."/>
            <person name="Tajeshwar N."/>
            <person name="Catarino B."/>
            <person name="Hetherington A.J."/>
            <person name="Saltykova A."/>
            <person name="Bonnot C."/>
            <person name="Breuninger H."/>
            <person name="Symeonidi A."/>
            <person name="Radhakrishnan G.V."/>
            <person name="Van Nieuwerburgh F."/>
            <person name="Deforce D."/>
            <person name="Chang C."/>
            <person name="Karol K.G."/>
            <person name="Hedrich R."/>
            <person name="Ulvskov P."/>
            <person name="Glockner G."/>
            <person name="Delwiche C.F."/>
            <person name="Petrasek J."/>
            <person name="Van de Peer Y."/>
            <person name="Friml J."/>
            <person name="Beilby M."/>
            <person name="Dolan L."/>
            <person name="Kohara Y."/>
            <person name="Sugano S."/>
            <person name="Fujiyama A."/>
            <person name="Delaux P.-M."/>
            <person name="Quint M."/>
            <person name="TheiBen G."/>
            <person name="Hagemann M."/>
            <person name="Harholt J."/>
            <person name="Dunand C."/>
            <person name="Zachgo S."/>
            <person name="Langdale J."/>
            <person name="Maumus F."/>
            <person name="Straeten D.V.D."/>
            <person name="Gould S.B."/>
            <person name="Rensing S.A."/>
        </authorList>
    </citation>
    <scope>NUCLEOTIDE SEQUENCE [LARGE SCALE GENOMIC DNA]</scope>
    <source>
        <strain evidence="6 7">S276</strain>
    </source>
</reference>
<keyword evidence="3" id="KW-0418">Kinase</keyword>
<dbReference type="InterPro" id="IPR011611">
    <property type="entry name" value="PfkB_dom"/>
</dbReference>
<dbReference type="Proteomes" id="UP000265515">
    <property type="component" value="Unassembled WGS sequence"/>
</dbReference>
<accession>A0A388L591</accession>
<dbReference type="PANTHER" id="PTHR43085">
    <property type="entry name" value="HEXOKINASE FAMILY MEMBER"/>
    <property type="match status" value="1"/>
</dbReference>
<dbReference type="OMA" id="QHFGSHE"/>
<dbReference type="InterPro" id="IPR002173">
    <property type="entry name" value="Carboh/pur_kinase_PfkB_CS"/>
</dbReference>
<evidence type="ECO:0000256" key="1">
    <source>
        <dbReference type="ARBA" id="ARBA00010688"/>
    </source>
</evidence>
<evidence type="ECO:0000313" key="6">
    <source>
        <dbReference type="EMBL" id="GBG77412.1"/>
    </source>
</evidence>
<dbReference type="GO" id="GO:0010264">
    <property type="term" value="P:myo-inositol hexakisphosphate biosynthetic process"/>
    <property type="evidence" value="ECO:0007669"/>
    <property type="project" value="EnsemblPlants"/>
</dbReference>
<comment type="caution">
    <text evidence="6">The sequence shown here is derived from an EMBL/GenBank/DDBJ whole genome shotgun (WGS) entry which is preliminary data.</text>
</comment>
<evidence type="ECO:0000256" key="4">
    <source>
        <dbReference type="SAM" id="MobiDB-lite"/>
    </source>
</evidence>
<organism evidence="6 7">
    <name type="scientific">Chara braunii</name>
    <name type="common">Braun's stonewort</name>
    <dbReference type="NCBI Taxonomy" id="69332"/>
    <lineage>
        <taxon>Eukaryota</taxon>
        <taxon>Viridiplantae</taxon>
        <taxon>Streptophyta</taxon>
        <taxon>Charophyceae</taxon>
        <taxon>Charales</taxon>
        <taxon>Characeae</taxon>
        <taxon>Chara</taxon>
    </lineage>
</organism>
<dbReference type="PANTHER" id="PTHR43085:SF13">
    <property type="entry name" value="INOSITOL 3-KINASE"/>
    <property type="match status" value="1"/>
</dbReference>
<dbReference type="STRING" id="69332.A0A388L591"/>
<gene>
    <name evidence="6" type="ORF">CBR_g23861</name>
</gene>
<feature type="region of interest" description="Disordered" evidence="4">
    <location>
        <begin position="30"/>
        <end position="52"/>
    </location>
</feature>
<protein>
    <recommendedName>
        <fullName evidence="5">Carbohydrate kinase PfkB domain-containing protein</fullName>
    </recommendedName>
</protein>
<dbReference type="EMBL" id="BFEA01000267">
    <property type="protein sequence ID" value="GBG77412.1"/>
    <property type="molecule type" value="Genomic_DNA"/>
</dbReference>
<dbReference type="AlphaFoldDB" id="A0A388L591"/>
<proteinExistence type="inferred from homology"/>
<sequence length="395" mass="43261">MWSLWEKLVKNMAHFPFQCKEQVRLHPANHSLDTPKESRPQTEHSNKNADNGLLHPVVCPMGLAGLAERALDAVVGDRATMKKTTADRPVLLVGNYCHDTLHLPSGNRHETLGGSVSFVTRVFDSVGVECRVMAKVGDDFCYSADVHRHPPRVVGGVRTTKFVADLTGGERSIRLEACCEVIRPEDIPVRCDNGTDFGLGMAIGVAGEITPETLEAIMDRTPFVVCDLQALIREVDPSSGEVSLCHLEQTPFARLLHRISFLKATKVESCYMKVDSVRKTTCVVVTDGKRGCNVFYQNHAFHVPAFPAQEVDPTGAGDCFLAGFVAGLCRGLSLEKAALMGNYFGGIAVAQVGVPVITEQHVREWEELVKRVSSQRDCPQIQMAVDNLVRVQTGV</sequence>
<comment type="similarity">
    <text evidence="1">Belongs to the carbohydrate kinase PfkB family.</text>
</comment>
<dbReference type="GO" id="GO:0016301">
    <property type="term" value="F:kinase activity"/>
    <property type="evidence" value="ECO:0007669"/>
    <property type="project" value="UniProtKB-KW"/>
</dbReference>
<keyword evidence="7" id="KW-1185">Reference proteome</keyword>
<dbReference type="Pfam" id="PF00294">
    <property type="entry name" value="PfkB"/>
    <property type="match status" value="1"/>
</dbReference>
<evidence type="ECO:0000256" key="3">
    <source>
        <dbReference type="ARBA" id="ARBA00022777"/>
    </source>
</evidence>
<evidence type="ECO:0000259" key="5">
    <source>
        <dbReference type="Pfam" id="PF00294"/>
    </source>
</evidence>
<feature type="domain" description="Carbohydrate kinase PfkB" evidence="5">
    <location>
        <begin position="279"/>
        <end position="354"/>
    </location>
</feature>
<dbReference type="Gramene" id="GBG77412">
    <property type="protein sequence ID" value="GBG77412"/>
    <property type="gene ID" value="CBR_g23861"/>
</dbReference>
<keyword evidence="2" id="KW-0808">Transferase</keyword>